<dbReference type="InterPro" id="IPR045584">
    <property type="entry name" value="Pilin-like"/>
</dbReference>
<keyword evidence="4" id="KW-0472">Membrane</keyword>
<dbReference type="PANTHER" id="PTHR30093:SF34">
    <property type="entry name" value="PREPILIN PEPTIDASE-DEPENDENT PROTEIN D"/>
    <property type="match status" value="1"/>
</dbReference>
<dbReference type="SUPFAM" id="SSF54523">
    <property type="entry name" value="Pili subunits"/>
    <property type="match status" value="1"/>
</dbReference>
<keyword evidence="4" id="KW-1133">Transmembrane helix</keyword>
<keyword evidence="4" id="KW-0812">Transmembrane</keyword>
<dbReference type="InParanoid" id="A0A5Q0BM25"/>
<evidence type="ECO:0000313" key="5">
    <source>
        <dbReference type="EMBL" id="QFY43178.1"/>
    </source>
</evidence>
<accession>A0A5Q0BM25</accession>
<dbReference type="Pfam" id="PF07963">
    <property type="entry name" value="N_methyl"/>
    <property type="match status" value="1"/>
</dbReference>
<proteinExistence type="inferred from homology"/>
<dbReference type="PANTHER" id="PTHR30093">
    <property type="entry name" value="GENERAL SECRETION PATHWAY PROTEIN G"/>
    <property type="match status" value="1"/>
</dbReference>
<dbReference type="InterPro" id="IPR012902">
    <property type="entry name" value="N_methyl_site"/>
</dbReference>
<dbReference type="FunCoup" id="A0A5Q0BM25">
    <property type="interactions" value="27"/>
</dbReference>
<dbReference type="AlphaFoldDB" id="A0A5Q0BM25"/>
<evidence type="ECO:0000256" key="1">
    <source>
        <dbReference type="ARBA" id="ARBA00005233"/>
    </source>
</evidence>
<evidence type="ECO:0000256" key="4">
    <source>
        <dbReference type="SAM" id="Phobius"/>
    </source>
</evidence>
<dbReference type="Gene3D" id="3.30.700.10">
    <property type="entry name" value="Glycoprotein, Type 4 Pilin"/>
    <property type="match status" value="1"/>
</dbReference>
<dbReference type="KEGG" id="mmob:F6R98_11565"/>
<dbReference type="RefSeq" id="WP_153249160.1">
    <property type="nucleotide sequence ID" value="NZ_CP044205.1"/>
</dbReference>
<dbReference type="GO" id="GO:0007155">
    <property type="term" value="P:cell adhesion"/>
    <property type="evidence" value="ECO:0007669"/>
    <property type="project" value="InterPro"/>
</dbReference>
<dbReference type="NCBIfam" id="TIGR02532">
    <property type="entry name" value="IV_pilin_GFxxxE"/>
    <property type="match status" value="1"/>
</dbReference>
<keyword evidence="2" id="KW-0488">Methylation</keyword>
<dbReference type="InterPro" id="IPR001082">
    <property type="entry name" value="Pilin"/>
</dbReference>
<feature type="region of interest" description="Disordered" evidence="3">
    <location>
        <begin position="147"/>
        <end position="166"/>
    </location>
</feature>
<dbReference type="Proteomes" id="UP000325755">
    <property type="component" value="Chromosome"/>
</dbReference>
<dbReference type="OrthoDB" id="115249at2"/>
<dbReference type="Pfam" id="PF00114">
    <property type="entry name" value="Pilin"/>
    <property type="match status" value="1"/>
</dbReference>
<comment type="similarity">
    <text evidence="1">Belongs to the N-Me-Phe pilin family.</text>
</comment>
<evidence type="ECO:0000313" key="6">
    <source>
        <dbReference type="Proteomes" id="UP000325755"/>
    </source>
</evidence>
<keyword evidence="6" id="KW-1185">Reference proteome</keyword>
<evidence type="ECO:0000256" key="2">
    <source>
        <dbReference type="ARBA" id="ARBA00022481"/>
    </source>
</evidence>
<organism evidence="5 6">
    <name type="scientific">Candidatus Methylospira mobilis</name>
    <dbReference type="NCBI Taxonomy" id="1808979"/>
    <lineage>
        <taxon>Bacteria</taxon>
        <taxon>Pseudomonadati</taxon>
        <taxon>Pseudomonadota</taxon>
        <taxon>Gammaproteobacteria</taxon>
        <taxon>Methylococcales</taxon>
        <taxon>Methylococcaceae</taxon>
        <taxon>Candidatus Methylospira</taxon>
    </lineage>
</organism>
<protein>
    <submittedName>
        <fullName evidence="5">Pilin</fullName>
    </submittedName>
</protein>
<dbReference type="EMBL" id="CP044205">
    <property type="protein sequence ID" value="QFY43178.1"/>
    <property type="molecule type" value="Genomic_DNA"/>
</dbReference>
<evidence type="ECO:0000256" key="3">
    <source>
        <dbReference type="SAM" id="MobiDB-lite"/>
    </source>
</evidence>
<sequence length="172" mass="17633">MINNSKTRQNGFTLIELMIVVAIVGILGTVAFPAYQDYAIRSQVSEAISLAGAAKTAITEVYMQSGKAPANRTAAGLSAIGSDTSGAYVSALDIKNGVITATFSSTPPQRAHTGINAKTLTFVPFLSTEGGVAFKCRALGSSATTGSGTLMTGSADSSGSLEGRYAPQECRL</sequence>
<reference evidence="5 6" key="1">
    <citation type="submission" date="2019-09" db="EMBL/GenBank/DDBJ databases">
        <title>Ecophysiology of the spiral-shaped methanotroph Methylospira mobilis as revealed by the complete genome sequence.</title>
        <authorList>
            <person name="Oshkin I.Y."/>
            <person name="Dedysh S.N."/>
            <person name="Miroshnikov K."/>
            <person name="Danilova O.V."/>
            <person name="Hakobyan A."/>
            <person name="Liesack W."/>
        </authorList>
    </citation>
    <scope>NUCLEOTIDE SEQUENCE [LARGE SCALE GENOMIC DNA]</scope>
    <source>
        <strain evidence="5 6">Shm1</strain>
    </source>
</reference>
<gene>
    <name evidence="5" type="ORF">F6R98_11565</name>
</gene>
<dbReference type="GO" id="GO:0009289">
    <property type="term" value="C:pilus"/>
    <property type="evidence" value="ECO:0007669"/>
    <property type="project" value="InterPro"/>
</dbReference>
<feature type="compositionally biased region" description="Polar residues" evidence="3">
    <location>
        <begin position="147"/>
        <end position="160"/>
    </location>
</feature>
<feature type="transmembrane region" description="Helical" evidence="4">
    <location>
        <begin position="12"/>
        <end position="35"/>
    </location>
</feature>
<name>A0A5Q0BM25_9GAMM</name>